<keyword evidence="3 6" id="KW-0812">Transmembrane</keyword>
<feature type="transmembrane region" description="Helical" evidence="6">
    <location>
        <begin position="200"/>
        <end position="221"/>
    </location>
</feature>
<dbReference type="AlphaFoldDB" id="A0A2M6Z265"/>
<evidence type="ECO:0008006" key="9">
    <source>
        <dbReference type="Google" id="ProtNLM"/>
    </source>
</evidence>
<dbReference type="InterPro" id="IPR002549">
    <property type="entry name" value="AI-2E-like"/>
</dbReference>
<feature type="transmembrane region" description="Helical" evidence="6">
    <location>
        <begin position="241"/>
        <end position="273"/>
    </location>
</feature>
<dbReference type="Pfam" id="PF01594">
    <property type="entry name" value="AI-2E_transport"/>
    <property type="match status" value="1"/>
</dbReference>
<feature type="transmembrane region" description="Helical" evidence="6">
    <location>
        <begin position="307"/>
        <end position="327"/>
    </location>
</feature>
<proteinExistence type="inferred from homology"/>
<keyword evidence="5 6" id="KW-0472">Membrane</keyword>
<evidence type="ECO:0000256" key="5">
    <source>
        <dbReference type="ARBA" id="ARBA00023136"/>
    </source>
</evidence>
<protein>
    <recommendedName>
        <fullName evidence="9">AI-2E family transporter</fullName>
    </recommendedName>
</protein>
<dbReference type="GO" id="GO:0055085">
    <property type="term" value="P:transmembrane transport"/>
    <property type="evidence" value="ECO:0007669"/>
    <property type="project" value="TreeGrafter"/>
</dbReference>
<accession>A0A2M6Z265</accession>
<dbReference type="PANTHER" id="PTHR21716">
    <property type="entry name" value="TRANSMEMBRANE PROTEIN"/>
    <property type="match status" value="1"/>
</dbReference>
<keyword evidence="4 6" id="KW-1133">Transmembrane helix</keyword>
<organism evidence="7 8">
    <name type="scientific">bacterium (Candidatus Gribaldobacteria) CG07_land_8_20_14_0_80_33_18</name>
    <dbReference type="NCBI Taxonomy" id="2014272"/>
    <lineage>
        <taxon>Bacteria</taxon>
        <taxon>Candidatus Gribaldobacteria</taxon>
    </lineage>
</organism>
<comment type="subcellular location">
    <subcellularLocation>
        <location evidence="1">Membrane</location>
        <topology evidence="1">Multi-pass membrane protein</topology>
    </subcellularLocation>
</comment>
<gene>
    <name evidence="7" type="ORF">COS93_02555</name>
</gene>
<evidence type="ECO:0000256" key="3">
    <source>
        <dbReference type="ARBA" id="ARBA00022692"/>
    </source>
</evidence>
<dbReference type="GO" id="GO:0016020">
    <property type="term" value="C:membrane"/>
    <property type="evidence" value="ECO:0007669"/>
    <property type="project" value="UniProtKB-SubCell"/>
</dbReference>
<sequence>MNHESTFNISWGTILKILIAVISIYILYLIRDILIWFIFALVIAVLFNSLIDFLERKRIPRLVSCLVLYSGIFALLGFFVYQTAPIFLSEIKDFSQNLPQYLQKISPLFEKFGIETFKSTQTLLETLENNFERAGKNILNALSFVFGSIGAAFLVTSLAFFISLEKNFGERVLEIFSPLKYKNYFLNLWHRSKEKVTGWFISRIIGIIFVGIVTFIILKILNIKYVFALSLMAGILDFIPIIGPIIAGIIITLFAAMNNLGQAVFVLIAFIIIQQIENNLLLPIISEKFTGLPAVLVLVGLAIGGKLWGILGAILFIPVVGVIFEVLKDYLIKRKRERTQEIF</sequence>
<evidence type="ECO:0000313" key="8">
    <source>
        <dbReference type="Proteomes" id="UP000228777"/>
    </source>
</evidence>
<reference evidence="8" key="1">
    <citation type="submission" date="2017-09" db="EMBL/GenBank/DDBJ databases">
        <title>Depth-based differentiation of microbial function through sediment-hosted aquifers and enrichment of novel symbionts in the deep terrestrial subsurface.</title>
        <authorList>
            <person name="Probst A.J."/>
            <person name="Ladd B."/>
            <person name="Jarett J.K."/>
            <person name="Geller-Mcgrath D.E."/>
            <person name="Sieber C.M.K."/>
            <person name="Emerson J.B."/>
            <person name="Anantharaman K."/>
            <person name="Thomas B.C."/>
            <person name="Malmstrom R."/>
            <person name="Stieglmeier M."/>
            <person name="Klingl A."/>
            <person name="Woyke T."/>
            <person name="Ryan C.M."/>
            <person name="Banfield J.F."/>
        </authorList>
    </citation>
    <scope>NUCLEOTIDE SEQUENCE [LARGE SCALE GENOMIC DNA]</scope>
</reference>
<comment type="similarity">
    <text evidence="2">Belongs to the autoinducer-2 exporter (AI-2E) (TC 2.A.86) family.</text>
</comment>
<name>A0A2M6Z265_9BACT</name>
<evidence type="ECO:0000256" key="2">
    <source>
        <dbReference type="ARBA" id="ARBA00009773"/>
    </source>
</evidence>
<feature type="transmembrane region" description="Helical" evidence="6">
    <location>
        <begin position="34"/>
        <end position="54"/>
    </location>
</feature>
<dbReference type="Proteomes" id="UP000228777">
    <property type="component" value="Unassembled WGS sequence"/>
</dbReference>
<dbReference type="PANTHER" id="PTHR21716:SF62">
    <property type="entry name" value="TRANSPORT PROTEIN YDBI-RELATED"/>
    <property type="match status" value="1"/>
</dbReference>
<feature type="transmembrane region" description="Helical" evidence="6">
    <location>
        <begin position="138"/>
        <end position="162"/>
    </location>
</feature>
<comment type="caution">
    <text evidence="7">The sequence shown here is derived from an EMBL/GenBank/DDBJ whole genome shotgun (WGS) entry which is preliminary data.</text>
</comment>
<feature type="transmembrane region" description="Helical" evidence="6">
    <location>
        <begin position="66"/>
        <end position="88"/>
    </location>
</feature>
<dbReference type="EMBL" id="PEWP01000052">
    <property type="protein sequence ID" value="PIU46435.1"/>
    <property type="molecule type" value="Genomic_DNA"/>
</dbReference>
<feature type="transmembrane region" description="Helical" evidence="6">
    <location>
        <begin position="7"/>
        <end position="28"/>
    </location>
</feature>
<evidence type="ECO:0000313" key="7">
    <source>
        <dbReference type="EMBL" id="PIU46435.1"/>
    </source>
</evidence>
<evidence type="ECO:0000256" key="1">
    <source>
        <dbReference type="ARBA" id="ARBA00004141"/>
    </source>
</evidence>
<evidence type="ECO:0000256" key="6">
    <source>
        <dbReference type="SAM" id="Phobius"/>
    </source>
</evidence>
<evidence type="ECO:0000256" key="4">
    <source>
        <dbReference type="ARBA" id="ARBA00022989"/>
    </source>
</evidence>